<comment type="caution">
    <text evidence="2">The sequence shown here is derived from an EMBL/GenBank/DDBJ whole genome shotgun (WGS) entry which is preliminary data.</text>
</comment>
<dbReference type="RefSeq" id="WP_127086552.1">
    <property type="nucleotide sequence ID" value="NZ_RSCL01000034.1"/>
</dbReference>
<reference evidence="2" key="2">
    <citation type="journal article" date="2019" name="Genome Biol. Evol.">
        <title>Day and night: Metabolic profiles and evolutionary relationships of six axenic non-marine cyanobacteria.</title>
        <authorList>
            <person name="Will S.E."/>
            <person name="Henke P."/>
            <person name="Boedeker C."/>
            <person name="Huang S."/>
            <person name="Brinkmann H."/>
            <person name="Rohde M."/>
            <person name="Jarek M."/>
            <person name="Friedl T."/>
            <person name="Seufert S."/>
            <person name="Schumacher M."/>
            <person name="Overmann J."/>
            <person name="Neumann-Schaal M."/>
            <person name="Petersen J."/>
        </authorList>
    </citation>
    <scope>NUCLEOTIDE SEQUENCE [LARGE SCALE GENOMIC DNA]</scope>
    <source>
        <strain evidence="2">PCC 7102</strain>
    </source>
</reference>
<sequence>MAQLIIENLDPDVIEKLKALAQQNGRSLQEQLKHILKQAAETAVQYHTSGNMVKVRETVARSQARYVGKSFSDSSELIREDRER</sequence>
<dbReference type="AlphaFoldDB" id="A0A3S1C832"/>
<reference evidence="2" key="1">
    <citation type="submission" date="2018-12" db="EMBL/GenBank/DDBJ databases">
        <authorList>
            <person name="Will S."/>
            <person name="Neumann-Schaal M."/>
            <person name="Henke P."/>
        </authorList>
    </citation>
    <scope>NUCLEOTIDE SEQUENCE</scope>
    <source>
        <strain evidence="2">PCC 7102</strain>
    </source>
</reference>
<evidence type="ECO:0000313" key="2">
    <source>
        <dbReference type="EMBL" id="RUS96982.1"/>
    </source>
</evidence>
<dbReference type="Gene3D" id="1.10.1220.10">
    <property type="entry name" value="Met repressor-like"/>
    <property type="match status" value="1"/>
</dbReference>
<dbReference type="InterPro" id="IPR010985">
    <property type="entry name" value="Ribbon_hlx_hlx"/>
</dbReference>
<dbReference type="OrthoDB" id="9805333at2"/>
<organism evidence="2 3">
    <name type="scientific">Dulcicalothrix desertica PCC 7102</name>
    <dbReference type="NCBI Taxonomy" id="232991"/>
    <lineage>
        <taxon>Bacteria</taxon>
        <taxon>Bacillati</taxon>
        <taxon>Cyanobacteriota</taxon>
        <taxon>Cyanophyceae</taxon>
        <taxon>Nostocales</taxon>
        <taxon>Calotrichaceae</taxon>
        <taxon>Dulcicalothrix</taxon>
    </lineage>
</organism>
<protein>
    <recommendedName>
        <fullName evidence="1">Antitoxin FitA-like ribbon-helix-helix domain-containing protein</fullName>
    </recommendedName>
</protein>
<evidence type="ECO:0000313" key="3">
    <source>
        <dbReference type="Proteomes" id="UP000271624"/>
    </source>
</evidence>
<dbReference type="Pfam" id="PF22513">
    <property type="entry name" value="FitA-like_RHH"/>
    <property type="match status" value="1"/>
</dbReference>
<dbReference type="SUPFAM" id="SSF47598">
    <property type="entry name" value="Ribbon-helix-helix"/>
    <property type="match status" value="1"/>
</dbReference>
<gene>
    <name evidence="2" type="ORF">DSM106972_085320</name>
</gene>
<dbReference type="InterPro" id="IPR013321">
    <property type="entry name" value="Arc_rbn_hlx_hlx"/>
</dbReference>
<keyword evidence="3" id="KW-1185">Reference proteome</keyword>
<dbReference type="EMBL" id="RSCL01000034">
    <property type="protein sequence ID" value="RUS96982.1"/>
    <property type="molecule type" value="Genomic_DNA"/>
</dbReference>
<proteinExistence type="predicted"/>
<dbReference type="InterPro" id="IPR053853">
    <property type="entry name" value="FitA-like_RHH"/>
</dbReference>
<accession>A0A3S1C832</accession>
<dbReference type="GO" id="GO:0006355">
    <property type="term" value="P:regulation of DNA-templated transcription"/>
    <property type="evidence" value="ECO:0007669"/>
    <property type="project" value="InterPro"/>
</dbReference>
<evidence type="ECO:0000259" key="1">
    <source>
        <dbReference type="Pfam" id="PF22513"/>
    </source>
</evidence>
<name>A0A3S1C832_9CYAN</name>
<feature type="domain" description="Antitoxin FitA-like ribbon-helix-helix" evidence="1">
    <location>
        <begin position="2"/>
        <end position="40"/>
    </location>
</feature>
<dbReference type="Proteomes" id="UP000271624">
    <property type="component" value="Unassembled WGS sequence"/>
</dbReference>